<dbReference type="PANTHER" id="PTHR30055:SF234">
    <property type="entry name" value="HTH-TYPE TRANSCRIPTIONAL REGULATOR BETI"/>
    <property type="match status" value="1"/>
</dbReference>
<evidence type="ECO:0000259" key="5">
    <source>
        <dbReference type="PROSITE" id="PS50977"/>
    </source>
</evidence>
<feature type="domain" description="HTH tetR-type" evidence="5">
    <location>
        <begin position="14"/>
        <end position="74"/>
    </location>
</feature>
<keyword evidence="1" id="KW-0805">Transcription regulation</keyword>
<dbReference type="InterPro" id="IPR009057">
    <property type="entry name" value="Homeodomain-like_sf"/>
</dbReference>
<dbReference type="PANTHER" id="PTHR30055">
    <property type="entry name" value="HTH-TYPE TRANSCRIPTIONAL REGULATOR RUTR"/>
    <property type="match status" value="1"/>
</dbReference>
<dbReference type="InterPro" id="IPR025996">
    <property type="entry name" value="MT1864/Rv1816-like_C"/>
</dbReference>
<dbReference type="Proteomes" id="UP000266385">
    <property type="component" value="Unassembled WGS sequence"/>
</dbReference>
<sequence>MEDELHTPAERRRIRVRGAILEAAERVFAVEGEAGLSIRRIADEIDYSPAAIYKYFGSKDELIDELKEAFFGRILESVNLIADRAEPFPTRARRCVSTYVRKALEKPHHYVAAFSGVAPPAPTVPEGCEFSDSNRAQAFAILTEMVGEGLDNGCFRPELVRDTAAKSIWASMHGLAMMIAHFNDFPSMATMPSAMSQDDFIDFHADLIIRSLESGPTKRD</sequence>
<dbReference type="EMBL" id="QWFX01000016">
    <property type="protein sequence ID" value="RIJ26596.1"/>
    <property type="molecule type" value="Genomic_DNA"/>
</dbReference>
<dbReference type="InterPro" id="IPR050109">
    <property type="entry name" value="HTH-type_TetR-like_transc_reg"/>
</dbReference>
<evidence type="ECO:0000256" key="2">
    <source>
        <dbReference type="ARBA" id="ARBA00023125"/>
    </source>
</evidence>
<dbReference type="AlphaFoldDB" id="A0A399R4T0"/>
<protein>
    <submittedName>
        <fullName evidence="6">TetR family transcriptional regulator</fullName>
    </submittedName>
</protein>
<dbReference type="InterPro" id="IPR036271">
    <property type="entry name" value="Tet_transcr_reg_TetR-rel_C_sf"/>
</dbReference>
<feature type="DNA-binding region" description="H-T-H motif" evidence="4">
    <location>
        <begin position="37"/>
        <end position="56"/>
    </location>
</feature>
<keyword evidence="2 4" id="KW-0238">DNA-binding</keyword>
<dbReference type="OrthoDB" id="9816431at2"/>
<dbReference type="SUPFAM" id="SSF48498">
    <property type="entry name" value="Tetracyclin repressor-like, C-terminal domain"/>
    <property type="match status" value="1"/>
</dbReference>
<dbReference type="Gene3D" id="1.10.357.10">
    <property type="entry name" value="Tetracycline Repressor, domain 2"/>
    <property type="match status" value="1"/>
</dbReference>
<dbReference type="GO" id="GO:0003700">
    <property type="term" value="F:DNA-binding transcription factor activity"/>
    <property type="evidence" value="ECO:0007669"/>
    <property type="project" value="TreeGrafter"/>
</dbReference>
<organism evidence="6 7">
    <name type="scientific">Henriciella mobilis</name>
    <dbReference type="NCBI Taxonomy" id="2305467"/>
    <lineage>
        <taxon>Bacteria</taxon>
        <taxon>Pseudomonadati</taxon>
        <taxon>Pseudomonadota</taxon>
        <taxon>Alphaproteobacteria</taxon>
        <taxon>Hyphomonadales</taxon>
        <taxon>Hyphomonadaceae</taxon>
        <taxon>Henriciella</taxon>
    </lineage>
</organism>
<comment type="caution">
    <text evidence="6">The sequence shown here is derived from an EMBL/GenBank/DDBJ whole genome shotgun (WGS) entry which is preliminary data.</text>
</comment>
<gene>
    <name evidence="6" type="ORF">D1223_16685</name>
</gene>
<dbReference type="SUPFAM" id="SSF46689">
    <property type="entry name" value="Homeodomain-like"/>
    <property type="match status" value="1"/>
</dbReference>
<reference evidence="6 7" key="1">
    <citation type="submission" date="2018-08" db="EMBL/GenBank/DDBJ databases">
        <title>Henriciella mobilis sp. nov., isolated from seawater.</title>
        <authorList>
            <person name="Cheng H."/>
            <person name="Wu Y.-H."/>
            <person name="Xu X.-W."/>
            <person name="Guo L.-L."/>
        </authorList>
    </citation>
    <scope>NUCLEOTIDE SEQUENCE [LARGE SCALE GENOMIC DNA]</scope>
    <source>
        <strain evidence="6 7">JN25</strain>
    </source>
</reference>
<dbReference type="InterPro" id="IPR001647">
    <property type="entry name" value="HTH_TetR"/>
</dbReference>
<dbReference type="RefSeq" id="WP_119377489.1">
    <property type="nucleotide sequence ID" value="NZ_QWFX01000016.1"/>
</dbReference>
<evidence type="ECO:0000313" key="7">
    <source>
        <dbReference type="Proteomes" id="UP000266385"/>
    </source>
</evidence>
<evidence type="ECO:0000256" key="1">
    <source>
        <dbReference type="ARBA" id="ARBA00023015"/>
    </source>
</evidence>
<dbReference type="Pfam" id="PF00440">
    <property type="entry name" value="TetR_N"/>
    <property type="match status" value="1"/>
</dbReference>
<dbReference type="PRINTS" id="PR00455">
    <property type="entry name" value="HTHTETR"/>
</dbReference>
<keyword evidence="7" id="KW-1185">Reference proteome</keyword>
<accession>A0A399R4T0</accession>
<name>A0A399R4T0_9PROT</name>
<proteinExistence type="predicted"/>
<dbReference type="GO" id="GO:0000976">
    <property type="term" value="F:transcription cis-regulatory region binding"/>
    <property type="evidence" value="ECO:0007669"/>
    <property type="project" value="TreeGrafter"/>
</dbReference>
<keyword evidence="3" id="KW-0804">Transcription</keyword>
<dbReference type="Pfam" id="PF13305">
    <property type="entry name" value="TetR_C_33"/>
    <property type="match status" value="1"/>
</dbReference>
<evidence type="ECO:0000256" key="3">
    <source>
        <dbReference type="ARBA" id="ARBA00023163"/>
    </source>
</evidence>
<dbReference type="PROSITE" id="PS50977">
    <property type="entry name" value="HTH_TETR_2"/>
    <property type="match status" value="1"/>
</dbReference>
<evidence type="ECO:0000256" key="4">
    <source>
        <dbReference type="PROSITE-ProRule" id="PRU00335"/>
    </source>
</evidence>
<evidence type="ECO:0000313" key="6">
    <source>
        <dbReference type="EMBL" id="RIJ26596.1"/>
    </source>
</evidence>